<evidence type="ECO:0000313" key="3">
    <source>
        <dbReference type="Proteomes" id="UP000245959"/>
    </source>
</evidence>
<dbReference type="RefSeq" id="WP_116882728.1">
    <property type="nucleotide sequence ID" value="NZ_CABMMC010000139.1"/>
</dbReference>
<keyword evidence="1" id="KW-0812">Transmembrane</keyword>
<proteinExistence type="predicted"/>
<evidence type="ECO:0008006" key="4">
    <source>
        <dbReference type="Google" id="ProtNLM"/>
    </source>
</evidence>
<feature type="transmembrane region" description="Helical" evidence="1">
    <location>
        <begin position="130"/>
        <end position="152"/>
    </location>
</feature>
<name>A0A2U1B907_9BACT</name>
<comment type="caution">
    <text evidence="2">The sequence shown here is derived from an EMBL/GenBank/DDBJ whole genome shotgun (WGS) entry which is preliminary data.</text>
</comment>
<feature type="transmembrane region" description="Helical" evidence="1">
    <location>
        <begin position="80"/>
        <end position="109"/>
    </location>
</feature>
<feature type="transmembrane region" description="Helical" evidence="1">
    <location>
        <begin position="249"/>
        <end position="272"/>
    </location>
</feature>
<protein>
    <recommendedName>
        <fullName evidence="4">DUF4013 domain-containing protein</fullName>
    </recommendedName>
</protein>
<accession>A0A2U1B907</accession>
<evidence type="ECO:0000256" key="1">
    <source>
        <dbReference type="SAM" id="Phobius"/>
    </source>
</evidence>
<dbReference type="AlphaFoldDB" id="A0A2U1B907"/>
<keyword evidence="3" id="KW-1185">Reference proteome</keyword>
<feature type="transmembrane region" description="Helical" evidence="1">
    <location>
        <begin position="164"/>
        <end position="190"/>
    </location>
</feature>
<dbReference type="InterPro" id="IPR046157">
    <property type="entry name" value="DUF6159"/>
</dbReference>
<feature type="transmembrane region" description="Helical" evidence="1">
    <location>
        <begin position="24"/>
        <end position="54"/>
    </location>
</feature>
<dbReference type="Pfam" id="PF19656">
    <property type="entry name" value="DUF6159"/>
    <property type="match status" value="1"/>
</dbReference>
<gene>
    <name evidence="2" type="ORF">C8D82_10368</name>
</gene>
<organism evidence="2 3">
    <name type="scientific">Victivallis vadensis</name>
    <dbReference type="NCBI Taxonomy" id="172901"/>
    <lineage>
        <taxon>Bacteria</taxon>
        <taxon>Pseudomonadati</taxon>
        <taxon>Lentisphaerota</taxon>
        <taxon>Lentisphaeria</taxon>
        <taxon>Victivallales</taxon>
        <taxon>Victivallaceae</taxon>
        <taxon>Victivallis</taxon>
    </lineage>
</organism>
<evidence type="ECO:0000313" key="2">
    <source>
        <dbReference type="EMBL" id="PVY45154.1"/>
    </source>
</evidence>
<sequence>MRRLARSWSIFRKSLAVINQERKLLIFPLISAFAMFALILLIIAGIGTVAYLVIGSNPEMMQSMAAAAESAESAEEEPGMLVQIVSVAIFAVFYLVTMVLTNFCNVAFYSEIIRGIYGEPVRIGRGFGYALSRFKAIFLWSLLASTVGVILSMLSERAGLLGKLIIRLIGVVWAVASAFAIPALVCDPALDNPFQALKLSAVAIKKTWGESLAGFVGLRIITGMGTILLVLLTALLIAVNVMTGGVPAVMIGSAVVWFIGLVGLFVLGYLVMVAEQVYRASLYLYAQYDVVGADFSEDEIAGAFKMKK</sequence>
<feature type="transmembrane region" description="Helical" evidence="1">
    <location>
        <begin position="211"/>
        <end position="237"/>
    </location>
</feature>
<keyword evidence="1" id="KW-0472">Membrane</keyword>
<dbReference type="Proteomes" id="UP000245959">
    <property type="component" value="Unassembled WGS sequence"/>
</dbReference>
<reference evidence="2 3" key="1">
    <citation type="submission" date="2018-04" db="EMBL/GenBank/DDBJ databases">
        <title>Genomic Encyclopedia of Type Strains, Phase IV (KMG-IV): sequencing the most valuable type-strain genomes for metagenomic binning, comparative biology and taxonomic classification.</title>
        <authorList>
            <person name="Goeker M."/>
        </authorList>
    </citation>
    <scope>NUCLEOTIDE SEQUENCE [LARGE SCALE GENOMIC DNA]</scope>
    <source>
        <strain evidence="2 3">DSM 14823</strain>
    </source>
</reference>
<dbReference type="OrthoDB" id="5637493at2"/>
<dbReference type="EMBL" id="QEKH01000003">
    <property type="protein sequence ID" value="PVY45154.1"/>
    <property type="molecule type" value="Genomic_DNA"/>
</dbReference>
<dbReference type="GeneID" id="78294058"/>
<keyword evidence="1" id="KW-1133">Transmembrane helix</keyword>